<name>A0AAV2B7M6_9ARAC</name>
<evidence type="ECO:0000256" key="1">
    <source>
        <dbReference type="ARBA" id="ARBA00023157"/>
    </source>
</evidence>
<dbReference type="GO" id="GO:0006508">
    <property type="term" value="P:proteolysis"/>
    <property type="evidence" value="ECO:0007669"/>
    <property type="project" value="InterPro"/>
</dbReference>
<dbReference type="GO" id="GO:0004252">
    <property type="term" value="F:serine-type endopeptidase activity"/>
    <property type="evidence" value="ECO:0007669"/>
    <property type="project" value="InterPro"/>
</dbReference>
<dbReference type="PANTHER" id="PTHR24256">
    <property type="entry name" value="TRYPTASE-RELATED"/>
    <property type="match status" value="1"/>
</dbReference>
<dbReference type="PROSITE" id="PS00135">
    <property type="entry name" value="TRYPSIN_SER"/>
    <property type="match status" value="1"/>
</dbReference>
<sequence>MYDMALLKLKDAIIFSKRVSPICLTANKNFEKAGLNATIIGWGKMEQGGNTTRRLKQGVVPLVNTKQCKKKHYKYTKYIGAFTICAGGKQFEDSCEGDSGGPLQIQDVCGRWTLLGLVSWGDGCGHSSLPGVYARVQYFFKWILDETLDGMSCDSANAERIELNLKNCGMPSYRYMKTGIAVQMLNSPWVASVYYGTDFLGNGVLINSSVVLTSTSVVTPWGRSMKARNLTVHFGSPAHFKNASDYLYDFVYVKEVIFHPMAGHKFDLCLLVLGVPMADTLMKFHPICFSNFKIPFQVGDEVEVTSYSGAFLLKFKIAQGMIRKFSKCKATEYGAFFKYRSLCVSQNTRNYLPKSFDSNWPESCQEESGAVITTLVSGRHYLLGLSSSPPETCYSPRIFHDVNWASAWIRMVCSMLDIG</sequence>
<reference evidence="4 5" key="1">
    <citation type="submission" date="2024-04" db="EMBL/GenBank/DDBJ databases">
        <authorList>
            <person name="Rising A."/>
            <person name="Reimegard J."/>
            <person name="Sonavane S."/>
            <person name="Akerstrom W."/>
            <person name="Nylinder S."/>
            <person name="Hedman E."/>
            <person name="Kallberg Y."/>
        </authorList>
    </citation>
    <scope>NUCLEOTIDE SEQUENCE [LARGE SCALE GENOMIC DNA]</scope>
</reference>
<dbReference type="Pfam" id="PF00089">
    <property type="entry name" value="Trypsin"/>
    <property type="match status" value="2"/>
</dbReference>
<dbReference type="SMART" id="SM00020">
    <property type="entry name" value="Tryp_SPc"/>
    <property type="match status" value="1"/>
</dbReference>
<comment type="caution">
    <text evidence="4">The sequence shown here is derived from an EMBL/GenBank/DDBJ whole genome shotgun (WGS) entry which is preliminary data.</text>
</comment>
<dbReference type="FunFam" id="2.40.10.10:FF:000002">
    <property type="entry name" value="Transmembrane protease serine"/>
    <property type="match status" value="1"/>
</dbReference>
<dbReference type="InterPro" id="IPR051487">
    <property type="entry name" value="Ser/Thr_Proteases_Immune/Dev"/>
</dbReference>
<dbReference type="CDD" id="cd00190">
    <property type="entry name" value="Tryp_SPc"/>
    <property type="match status" value="1"/>
</dbReference>
<dbReference type="Gene3D" id="2.40.10.10">
    <property type="entry name" value="Trypsin-like serine proteases"/>
    <property type="match status" value="3"/>
</dbReference>
<dbReference type="AlphaFoldDB" id="A0AAV2B7M6"/>
<feature type="domain" description="Peptidase S1" evidence="3">
    <location>
        <begin position="176"/>
        <end position="414"/>
    </location>
</feature>
<comment type="similarity">
    <text evidence="2">Belongs to the peptidase S1 family. CLIP subfamily.</text>
</comment>
<keyword evidence="1" id="KW-1015">Disulfide bond</keyword>
<dbReference type="InterPro" id="IPR001254">
    <property type="entry name" value="Trypsin_dom"/>
</dbReference>
<evidence type="ECO:0000256" key="2">
    <source>
        <dbReference type="ARBA" id="ARBA00024195"/>
    </source>
</evidence>
<dbReference type="InterPro" id="IPR033116">
    <property type="entry name" value="TRYPSIN_SER"/>
</dbReference>
<protein>
    <recommendedName>
        <fullName evidence="3">Peptidase S1 domain-containing protein</fullName>
    </recommendedName>
</protein>
<gene>
    <name evidence="4" type="ORF">LARSCL_LOCUS17544</name>
</gene>
<dbReference type="PROSITE" id="PS50240">
    <property type="entry name" value="TRYPSIN_DOM"/>
    <property type="match status" value="2"/>
</dbReference>
<dbReference type="InterPro" id="IPR009003">
    <property type="entry name" value="Peptidase_S1_PA"/>
</dbReference>
<dbReference type="SUPFAM" id="SSF50494">
    <property type="entry name" value="Trypsin-like serine proteases"/>
    <property type="match status" value="2"/>
</dbReference>
<feature type="domain" description="Peptidase S1" evidence="3">
    <location>
        <begin position="1"/>
        <end position="148"/>
    </location>
</feature>
<organism evidence="4 5">
    <name type="scientific">Larinioides sclopetarius</name>
    <dbReference type="NCBI Taxonomy" id="280406"/>
    <lineage>
        <taxon>Eukaryota</taxon>
        <taxon>Metazoa</taxon>
        <taxon>Ecdysozoa</taxon>
        <taxon>Arthropoda</taxon>
        <taxon>Chelicerata</taxon>
        <taxon>Arachnida</taxon>
        <taxon>Araneae</taxon>
        <taxon>Araneomorphae</taxon>
        <taxon>Entelegynae</taxon>
        <taxon>Araneoidea</taxon>
        <taxon>Araneidae</taxon>
        <taxon>Larinioides</taxon>
    </lineage>
</organism>
<evidence type="ECO:0000313" key="4">
    <source>
        <dbReference type="EMBL" id="CAL1292238.1"/>
    </source>
</evidence>
<accession>A0AAV2B7M6</accession>
<evidence type="ECO:0000313" key="5">
    <source>
        <dbReference type="Proteomes" id="UP001497382"/>
    </source>
</evidence>
<proteinExistence type="inferred from homology"/>
<dbReference type="EMBL" id="CAXIEN010000301">
    <property type="protein sequence ID" value="CAL1292238.1"/>
    <property type="molecule type" value="Genomic_DNA"/>
</dbReference>
<keyword evidence="5" id="KW-1185">Reference proteome</keyword>
<dbReference type="InterPro" id="IPR043504">
    <property type="entry name" value="Peptidase_S1_PA_chymotrypsin"/>
</dbReference>
<evidence type="ECO:0000259" key="3">
    <source>
        <dbReference type="PROSITE" id="PS50240"/>
    </source>
</evidence>
<dbReference type="Proteomes" id="UP001497382">
    <property type="component" value="Unassembled WGS sequence"/>
</dbReference>